<name>A0A225UV57_9STRA</name>
<dbReference type="Proteomes" id="UP000198211">
    <property type="component" value="Unassembled WGS sequence"/>
</dbReference>
<proteinExistence type="predicted"/>
<gene>
    <name evidence="2" type="ORF">PHMEG_00032670</name>
</gene>
<accession>A0A225UV57</accession>
<keyword evidence="3" id="KW-1185">Reference proteome</keyword>
<evidence type="ECO:0000256" key="1">
    <source>
        <dbReference type="SAM" id="MobiDB-lite"/>
    </source>
</evidence>
<protein>
    <submittedName>
        <fullName evidence="2">Uncharacterized protein</fullName>
    </submittedName>
</protein>
<feature type="region of interest" description="Disordered" evidence="1">
    <location>
        <begin position="1"/>
        <end position="33"/>
    </location>
</feature>
<dbReference type="EMBL" id="NBNE01011044">
    <property type="protein sequence ID" value="OWY96933.1"/>
    <property type="molecule type" value="Genomic_DNA"/>
</dbReference>
<dbReference type="AlphaFoldDB" id="A0A225UV57"/>
<evidence type="ECO:0000313" key="3">
    <source>
        <dbReference type="Proteomes" id="UP000198211"/>
    </source>
</evidence>
<organism evidence="2 3">
    <name type="scientific">Phytophthora megakarya</name>
    <dbReference type="NCBI Taxonomy" id="4795"/>
    <lineage>
        <taxon>Eukaryota</taxon>
        <taxon>Sar</taxon>
        <taxon>Stramenopiles</taxon>
        <taxon>Oomycota</taxon>
        <taxon>Peronosporomycetes</taxon>
        <taxon>Peronosporales</taxon>
        <taxon>Peronosporaceae</taxon>
        <taxon>Phytophthora</taxon>
    </lineage>
</organism>
<reference evidence="3" key="1">
    <citation type="submission" date="2017-03" db="EMBL/GenBank/DDBJ databases">
        <title>Phytopthora megakarya and P. palmivora, two closely related causual agents of cacao black pod achieved similar genome size and gene model numbers by different mechanisms.</title>
        <authorList>
            <person name="Ali S."/>
            <person name="Shao J."/>
            <person name="Larry D.J."/>
            <person name="Kronmiller B."/>
            <person name="Shen D."/>
            <person name="Strem M.D."/>
            <person name="Melnick R.L."/>
            <person name="Guiltinan M.J."/>
            <person name="Tyler B.M."/>
            <person name="Meinhardt L.W."/>
            <person name="Bailey B.A."/>
        </authorList>
    </citation>
    <scope>NUCLEOTIDE SEQUENCE [LARGE SCALE GENOMIC DNA]</scope>
    <source>
        <strain evidence="3">zdho120</strain>
    </source>
</reference>
<sequence>MKTGQDAKHQIKQSPPDKSSAAPRSKSSGPRGGCFHCDKEHFLSDCPDIVEAQKEAILAERAPRKRASKKQRLKRVNLCARGAERVRATATINGALDLPYCASSGSEYNIISQELAEKLRAVDNGVELVELIEHVELEAVGGAIRTATHAVDVQLTLNTAAGPWEQLTARSGSDDDHFGNPNGIPSRGVTEDAEVATVIEAMATDAVMREMVDGAGAAMIHLLRATT</sequence>
<comment type="caution">
    <text evidence="2">The sequence shown here is derived from an EMBL/GenBank/DDBJ whole genome shotgun (WGS) entry which is preliminary data.</text>
</comment>
<evidence type="ECO:0000313" key="2">
    <source>
        <dbReference type="EMBL" id="OWY96933.1"/>
    </source>
</evidence>